<dbReference type="EMBL" id="JBHTFQ010000002">
    <property type="protein sequence ID" value="MFC7703553.1"/>
    <property type="molecule type" value="Genomic_DNA"/>
</dbReference>
<keyword evidence="1" id="KW-0456">Lyase</keyword>
<evidence type="ECO:0000313" key="2">
    <source>
        <dbReference type="Proteomes" id="UP001596516"/>
    </source>
</evidence>
<sequence length="152" mass="16035">MCAFANTTATGTETRQGWMAVLARCPPARLAALLPDLPPHEVLRAPEVGAVMVRGRQGATGAPFNLGEMTVTRCSLRLEGGAVGHAVVQGRDKDHARRAAVVDALMQGAEAEAVQARVIAPLADEAAARRHARAARAAATRVEFFTMVRGED</sequence>
<organism evidence="1 2">
    <name type="scientific">Plastorhodobacter daqingensis</name>
    <dbReference type="NCBI Taxonomy" id="1387281"/>
    <lineage>
        <taxon>Bacteria</taxon>
        <taxon>Pseudomonadati</taxon>
        <taxon>Pseudomonadota</taxon>
        <taxon>Alphaproteobacteria</taxon>
        <taxon>Rhodobacterales</taxon>
        <taxon>Paracoccaceae</taxon>
        <taxon>Plastorhodobacter</taxon>
    </lineage>
</organism>
<gene>
    <name evidence="1" type="primary">phnG</name>
    <name evidence="1" type="ORF">ACFQXB_05025</name>
</gene>
<dbReference type="Pfam" id="PF06754">
    <property type="entry name" value="PhnG"/>
    <property type="match status" value="1"/>
</dbReference>
<proteinExistence type="predicted"/>
<dbReference type="NCBIfam" id="TIGR03293">
    <property type="entry name" value="PhnG_redo"/>
    <property type="match status" value="1"/>
</dbReference>
<protein>
    <submittedName>
        <fullName evidence="1">Phosphonate C-P lyase system protein PhnG</fullName>
    </submittedName>
</protein>
<keyword evidence="2" id="KW-1185">Reference proteome</keyword>
<comment type="caution">
    <text evidence="1">The sequence shown here is derived from an EMBL/GenBank/DDBJ whole genome shotgun (WGS) entry which is preliminary data.</text>
</comment>
<dbReference type="RefSeq" id="WP_377400059.1">
    <property type="nucleotide sequence ID" value="NZ_JBHTFQ010000002.1"/>
</dbReference>
<name>A0ABW2UHW2_9RHOB</name>
<dbReference type="InterPro" id="IPR009609">
    <property type="entry name" value="Phosphonate_metab_PhnG"/>
</dbReference>
<accession>A0ABW2UHW2</accession>
<dbReference type="GO" id="GO:0016829">
    <property type="term" value="F:lyase activity"/>
    <property type="evidence" value="ECO:0007669"/>
    <property type="project" value="UniProtKB-KW"/>
</dbReference>
<evidence type="ECO:0000313" key="1">
    <source>
        <dbReference type="EMBL" id="MFC7703553.1"/>
    </source>
</evidence>
<dbReference type="Proteomes" id="UP001596516">
    <property type="component" value="Unassembled WGS sequence"/>
</dbReference>
<reference evidence="2" key="1">
    <citation type="journal article" date="2019" name="Int. J. Syst. Evol. Microbiol.">
        <title>The Global Catalogue of Microorganisms (GCM) 10K type strain sequencing project: providing services to taxonomists for standard genome sequencing and annotation.</title>
        <authorList>
            <consortium name="The Broad Institute Genomics Platform"/>
            <consortium name="The Broad Institute Genome Sequencing Center for Infectious Disease"/>
            <person name="Wu L."/>
            <person name="Ma J."/>
        </authorList>
    </citation>
    <scope>NUCLEOTIDE SEQUENCE [LARGE SCALE GENOMIC DNA]</scope>
    <source>
        <strain evidence="2">CGMCC 1.12750</strain>
    </source>
</reference>